<sequence>MPQTKIDSKLALAAVAQEVSKQSGVKLDDLLDNVRLLDETLQKCKIVDWERIGKHIGQRRQQMYRWYHDTHQRKLHGAVSAHDICAIRQEIERGIRAHLCLDQEFQKEIKQRLSKQYHRNSFTVAFNNQKRLALQKLQTSGDYVSYIADTQRQNDSQTKLIDLFCDTVPDCFNE</sequence>
<evidence type="ECO:0000313" key="1">
    <source>
        <dbReference type="EMBL" id="JAP92450.1"/>
    </source>
</evidence>
<protein>
    <submittedName>
        <fullName evidence="1">Uncharacterized protein</fullName>
    </submittedName>
</protein>
<reference evidence="1" key="1">
    <citation type="submission" date="2015-07" db="EMBL/GenBank/DDBJ databases">
        <title>Adaptation to a free-living lifestyle via gene acquisitions in the diplomonad Trepomonas sp. PC1.</title>
        <authorList>
            <person name="Xu F."/>
            <person name="Jerlstrom-Hultqvist J."/>
            <person name="Kolisko M."/>
            <person name="Simpson A.G.B."/>
            <person name="Roger A.J."/>
            <person name="Svard S.G."/>
            <person name="Andersson J.O."/>
        </authorList>
    </citation>
    <scope>NUCLEOTIDE SEQUENCE</scope>
    <source>
        <strain evidence="1">PC1</strain>
    </source>
</reference>
<accession>A0A146K6H4</accession>
<gene>
    <name evidence="1" type="ORF">TPC1_15606</name>
</gene>
<name>A0A146K6H4_9EUKA</name>
<organism evidence="1">
    <name type="scientific">Trepomonas sp. PC1</name>
    <dbReference type="NCBI Taxonomy" id="1076344"/>
    <lineage>
        <taxon>Eukaryota</taxon>
        <taxon>Metamonada</taxon>
        <taxon>Diplomonadida</taxon>
        <taxon>Hexamitidae</taxon>
        <taxon>Hexamitinae</taxon>
        <taxon>Trepomonas</taxon>
    </lineage>
</organism>
<dbReference type="EMBL" id="GDID01004156">
    <property type="protein sequence ID" value="JAP92450.1"/>
    <property type="molecule type" value="Transcribed_RNA"/>
</dbReference>
<proteinExistence type="predicted"/>
<dbReference type="AlphaFoldDB" id="A0A146K6H4"/>